<dbReference type="Proteomes" id="UP001469553">
    <property type="component" value="Unassembled WGS sequence"/>
</dbReference>
<gene>
    <name evidence="1" type="ORF">AMECASPLE_030375</name>
</gene>
<evidence type="ECO:0000313" key="2">
    <source>
        <dbReference type="Proteomes" id="UP001469553"/>
    </source>
</evidence>
<comment type="caution">
    <text evidence="1">The sequence shown here is derived from an EMBL/GenBank/DDBJ whole genome shotgun (WGS) entry which is preliminary data.</text>
</comment>
<sequence>MPENMIFKAQIGGAEVLVQKNCTCNKWARCMRFSKIACSVDNRCKRLPNLNAKTACAAGWLLLPLQILSAVLEACRGCCCITMNGPVADVFLLLCSAPTFLDCYSLLTRWIQCGKDYILLHLQL</sequence>
<accession>A0ABV0XJ27</accession>
<reference evidence="1 2" key="1">
    <citation type="submission" date="2021-06" db="EMBL/GenBank/DDBJ databases">
        <authorList>
            <person name="Palmer J.M."/>
        </authorList>
    </citation>
    <scope>NUCLEOTIDE SEQUENCE [LARGE SCALE GENOMIC DNA]</scope>
    <source>
        <strain evidence="1 2">AS_MEX2019</strain>
        <tissue evidence="1">Muscle</tissue>
    </source>
</reference>
<keyword evidence="2" id="KW-1185">Reference proteome</keyword>
<evidence type="ECO:0000313" key="1">
    <source>
        <dbReference type="EMBL" id="MEQ2281442.1"/>
    </source>
</evidence>
<protein>
    <submittedName>
        <fullName evidence="1">Uncharacterized protein</fullName>
    </submittedName>
</protein>
<name>A0ABV0XJ27_9TELE</name>
<proteinExistence type="predicted"/>
<dbReference type="EMBL" id="JAHRIP010003614">
    <property type="protein sequence ID" value="MEQ2281442.1"/>
    <property type="molecule type" value="Genomic_DNA"/>
</dbReference>
<organism evidence="1 2">
    <name type="scientific">Ameca splendens</name>
    <dbReference type="NCBI Taxonomy" id="208324"/>
    <lineage>
        <taxon>Eukaryota</taxon>
        <taxon>Metazoa</taxon>
        <taxon>Chordata</taxon>
        <taxon>Craniata</taxon>
        <taxon>Vertebrata</taxon>
        <taxon>Euteleostomi</taxon>
        <taxon>Actinopterygii</taxon>
        <taxon>Neopterygii</taxon>
        <taxon>Teleostei</taxon>
        <taxon>Neoteleostei</taxon>
        <taxon>Acanthomorphata</taxon>
        <taxon>Ovalentaria</taxon>
        <taxon>Atherinomorphae</taxon>
        <taxon>Cyprinodontiformes</taxon>
        <taxon>Goodeidae</taxon>
        <taxon>Ameca</taxon>
    </lineage>
</organism>